<keyword evidence="8" id="KW-1185">Reference proteome</keyword>
<evidence type="ECO:0000313" key="7">
    <source>
        <dbReference type="EMBL" id="PSS18496.1"/>
    </source>
</evidence>
<keyword evidence="4" id="KW-0521">NADP</keyword>
<evidence type="ECO:0000259" key="6">
    <source>
        <dbReference type="Pfam" id="PF00724"/>
    </source>
</evidence>
<dbReference type="RefSeq" id="XP_024720848.1">
    <property type="nucleotide sequence ID" value="XM_024865747.1"/>
</dbReference>
<dbReference type="SUPFAM" id="SSF51395">
    <property type="entry name" value="FMN-linked oxidoreductases"/>
    <property type="match status" value="1"/>
</dbReference>
<sequence length="426" mass="46224">MSANPLANKAAPGIPYFTPEQTIPSGTALDPQPDNKPIPKLYTPLKLRGLTMQNRIMLSPLCQYSAENGHQTAWHMAHLGGIISRGPGLAIVEATAVVPEGRITPEDCGLWQDSQIEAMKKIVDFAHSQNQKIGIQLAHAGRKASTVAPWISMGAVATEDINGWPDNIKAPSAIPYSHRLGNPKEMTLQDIEDLKTAWAAATKRALAAGFDTIEIHNAHGYLLHSFVSPASNHRTDQYGGSFENRIRLSLEIVDITRSIIPKDMPLLFRISASDWLDTNPEYKGESWTINDTIKLAKILEQRGVDLIDVSSAGLSPMQKITTGPGYQVPFAKAIKKALGPNSTLKVGAVGSILTGKQAQAIVSGKGEEARGEEEVDVAVVGRMFQKNPALVWTWAEELGVSINVANQIRWGFGGRPGAHFENPKEK</sequence>
<evidence type="ECO:0000256" key="2">
    <source>
        <dbReference type="ARBA" id="ARBA00022630"/>
    </source>
</evidence>
<dbReference type="EMBL" id="KZ679011">
    <property type="protein sequence ID" value="PSS18496.1"/>
    <property type="molecule type" value="Genomic_DNA"/>
</dbReference>
<feature type="domain" description="NADH:flavin oxidoreductase/NADH oxidase N-terminal" evidence="6">
    <location>
        <begin position="40"/>
        <end position="395"/>
    </location>
</feature>
<dbReference type="InterPro" id="IPR044152">
    <property type="entry name" value="YqjM-like"/>
</dbReference>
<keyword evidence="3" id="KW-0288">FMN</keyword>
<evidence type="ECO:0000256" key="1">
    <source>
        <dbReference type="ARBA" id="ARBA00001917"/>
    </source>
</evidence>
<dbReference type="Proteomes" id="UP000241818">
    <property type="component" value="Unassembled WGS sequence"/>
</dbReference>
<comment type="cofactor">
    <cofactor evidence="1">
        <name>FMN</name>
        <dbReference type="ChEBI" id="CHEBI:58210"/>
    </cofactor>
</comment>
<dbReference type="InterPro" id="IPR001155">
    <property type="entry name" value="OxRdtase_FMN_N"/>
</dbReference>
<dbReference type="OrthoDB" id="72788at2759"/>
<keyword evidence="2" id="KW-0285">Flavoprotein</keyword>
<dbReference type="PANTHER" id="PTHR43303:SF4">
    <property type="entry name" value="NADPH DEHYDROGENASE C23G7.10C-RELATED"/>
    <property type="match status" value="1"/>
</dbReference>
<dbReference type="GeneID" id="36573828"/>
<evidence type="ECO:0000256" key="3">
    <source>
        <dbReference type="ARBA" id="ARBA00022643"/>
    </source>
</evidence>
<dbReference type="CDD" id="cd02932">
    <property type="entry name" value="OYE_YqiM_FMN"/>
    <property type="match status" value="1"/>
</dbReference>
<dbReference type="AlphaFoldDB" id="A0A2T3B1Q8"/>
<evidence type="ECO:0000256" key="4">
    <source>
        <dbReference type="ARBA" id="ARBA00022857"/>
    </source>
</evidence>
<accession>A0A2T3B1Q8</accession>
<reference evidence="7 8" key="1">
    <citation type="journal article" date="2018" name="New Phytol.">
        <title>Comparative genomics and transcriptomics depict ericoid mycorrhizal fungi as versatile saprotrophs and plant mutualists.</title>
        <authorList>
            <person name="Martino E."/>
            <person name="Morin E."/>
            <person name="Grelet G.A."/>
            <person name="Kuo A."/>
            <person name="Kohler A."/>
            <person name="Daghino S."/>
            <person name="Barry K.W."/>
            <person name="Cichocki N."/>
            <person name="Clum A."/>
            <person name="Dockter R.B."/>
            <person name="Hainaut M."/>
            <person name="Kuo R.C."/>
            <person name="LaButti K."/>
            <person name="Lindahl B.D."/>
            <person name="Lindquist E.A."/>
            <person name="Lipzen A."/>
            <person name="Khouja H.R."/>
            <person name="Magnuson J."/>
            <person name="Murat C."/>
            <person name="Ohm R.A."/>
            <person name="Singer S.W."/>
            <person name="Spatafora J.W."/>
            <person name="Wang M."/>
            <person name="Veneault-Fourrey C."/>
            <person name="Henrissat B."/>
            <person name="Grigoriev I.V."/>
            <person name="Martin F.M."/>
            <person name="Perotto S."/>
        </authorList>
    </citation>
    <scope>NUCLEOTIDE SEQUENCE [LARGE SCALE GENOMIC DNA]</scope>
    <source>
        <strain evidence="7 8">ATCC 22711</strain>
    </source>
</reference>
<dbReference type="STRING" id="857342.A0A2T3B1Q8"/>
<protein>
    <recommendedName>
        <fullName evidence="6">NADH:flavin oxidoreductase/NADH oxidase N-terminal domain-containing protein</fullName>
    </recommendedName>
</protein>
<dbReference type="PANTHER" id="PTHR43303">
    <property type="entry name" value="NADPH DEHYDROGENASE C23G7.10C-RELATED"/>
    <property type="match status" value="1"/>
</dbReference>
<keyword evidence="5" id="KW-0560">Oxidoreductase</keyword>
<name>A0A2T3B1Q8_AMORE</name>
<dbReference type="Gene3D" id="3.20.20.70">
    <property type="entry name" value="Aldolase class I"/>
    <property type="match status" value="1"/>
</dbReference>
<dbReference type="GO" id="GO:0003959">
    <property type="term" value="F:NADPH dehydrogenase activity"/>
    <property type="evidence" value="ECO:0007669"/>
    <property type="project" value="InterPro"/>
</dbReference>
<proteinExistence type="predicted"/>
<organism evidence="7 8">
    <name type="scientific">Amorphotheca resinae ATCC 22711</name>
    <dbReference type="NCBI Taxonomy" id="857342"/>
    <lineage>
        <taxon>Eukaryota</taxon>
        <taxon>Fungi</taxon>
        <taxon>Dikarya</taxon>
        <taxon>Ascomycota</taxon>
        <taxon>Pezizomycotina</taxon>
        <taxon>Leotiomycetes</taxon>
        <taxon>Helotiales</taxon>
        <taxon>Amorphothecaceae</taxon>
        <taxon>Amorphotheca</taxon>
    </lineage>
</organism>
<dbReference type="InterPro" id="IPR013785">
    <property type="entry name" value="Aldolase_TIM"/>
</dbReference>
<dbReference type="GO" id="GO:0010181">
    <property type="term" value="F:FMN binding"/>
    <property type="evidence" value="ECO:0007669"/>
    <property type="project" value="InterPro"/>
</dbReference>
<dbReference type="Pfam" id="PF00724">
    <property type="entry name" value="Oxidored_FMN"/>
    <property type="match status" value="1"/>
</dbReference>
<evidence type="ECO:0000313" key="8">
    <source>
        <dbReference type="Proteomes" id="UP000241818"/>
    </source>
</evidence>
<gene>
    <name evidence="7" type="ORF">M430DRAFT_27943</name>
</gene>
<dbReference type="InParanoid" id="A0A2T3B1Q8"/>
<dbReference type="GO" id="GO:0050661">
    <property type="term" value="F:NADP binding"/>
    <property type="evidence" value="ECO:0007669"/>
    <property type="project" value="InterPro"/>
</dbReference>
<evidence type="ECO:0000256" key="5">
    <source>
        <dbReference type="ARBA" id="ARBA00023002"/>
    </source>
</evidence>